<feature type="compositionally biased region" description="Low complexity" evidence="8">
    <location>
        <begin position="35"/>
        <end position="57"/>
    </location>
</feature>
<dbReference type="GO" id="GO:0008233">
    <property type="term" value="F:peptidase activity"/>
    <property type="evidence" value="ECO:0007669"/>
    <property type="project" value="UniProtKB-KW"/>
</dbReference>
<protein>
    <submittedName>
        <fullName evidence="10">Eight transmembrane protein EpsH</fullName>
    </submittedName>
</protein>
<gene>
    <name evidence="10" type="ORF">J421_2477</name>
</gene>
<organism evidence="10 11">
    <name type="scientific">Gemmatirosa kalamazoonensis</name>
    <dbReference type="NCBI Taxonomy" id="861299"/>
    <lineage>
        <taxon>Bacteria</taxon>
        <taxon>Pseudomonadati</taxon>
        <taxon>Gemmatimonadota</taxon>
        <taxon>Gemmatimonadia</taxon>
        <taxon>Gemmatimonadales</taxon>
        <taxon>Gemmatimonadaceae</taxon>
        <taxon>Gemmatirosa</taxon>
    </lineage>
</organism>
<sequence length="359" mass="38391">MSSDDSTLSLEAPPESVGGSALTSPAPHAPPAPMSDPARPLPMTDAAAPRPADATPLATPPAASPRPFSLRGIPPIPLLLSAALFAVLFERPFELLVKDWWSNPEAGHGLLLAPLAVYFAWKLGIAPDARPNRLVGGLLLLAAVFFRYLSDLAAELFTMRGSMIMAAAGLTVWYFGFRQLLRWWLPFALIALSVPLPELILNRIALPLQFTASKIGAGLLAWRDIPVMLTGNVIRIPGHQLFVAEACSGLRSLTALLSLGVLLGAITLTYPINRVLLLLISIPVAIVLNGVRVFLTGFLVFFVDPALGEGFMHITEGWLIFLVAFLILGGVAWALLALERFVASRRAGAMSDSKAVLDA</sequence>
<evidence type="ECO:0000256" key="8">
    <source>
        <dbReference type="SAM" id="MobiDB-lite"/>
    </source>
</evidence>
<dbReference type="EMBL" id="CP007128">
    <property type="protein sequence ID" value="AHG90014.1"/>
    <property type="molecule type" value="Genomic_DNA"/>
</dbReference>
<keyword evidence="2" id="KW-1003">Cell membrane</keyword>
<accession>W0RFX3</accession>
<dbReference type="NCBIfam" id="TIGR02602">
    <property type="entry name" value="8TM_EpsH"/>
    <property type="match status" value="1"/>
</dbReference>
<evidence type="ECO:0000256" key="1">
    <source>
        <dbReference type="ARBA" id="ARBA00004651"/>
    </source>
</evidence>
<feature type="transmembrane region" description="Helical" evidence="9">
    <location>
        <begin position="249"/>
        <end position="268"/>
    </location>
</feature>
<keyword evidence="7 9" id="KW-0472">Membrane</keyword>
<keyword evidence="11" id="KW-1185">Reference proteome</keyword>
<reference evidence="10 11" key="1">
    <citation type="journal article" date="2014" name="Genome Announc.">
        <title>Genome Sequence and Methylome of Soil Bacterium Gemmatirosa kalamazoonensis KBS708T, a Member of the Rarely Cultivated Gemmatimonadetes Phylum.</title>
        <authorList>
            <person name="Debruyn J.M."/>
            <person name="Radosevich M."/>
            <person name="Wommack K.E."/>
            <person name="Polson S.W."/>
            <person name="Hauser L.J."/>
            <person name="Fawaz M.N."/>
            <person name="Korlach J."/>
            <person name="Tsai Y.C."/>
        </authorList>
    </citation>
    <scope>NUCLEOTIDE SEQUENCE [LARGE SCALE GENOMIC DNA]</scope>
    <source>
        <strain evidence="10 11">KBS708</strain>
    </source>
</reference>
<dbReference type="InParanoid" id="W0RFX3"/>
<keyword evidence="4 9" id="KW-0812">Transmembrane</keyword>
<keyword evidence="3" id="KW-0645">Protease</keyword>
<evidence type="ECO:0000256" key="3">
    <source>
        <dbReference type="ARBA" id="ARBA00022670"/>
    </source>
</evidence>
<dbReference type="AlphaFoldDB" id="W0RFX3"/>
<dbReference type="InterPro" id="IPR026392">
    <property type="entry name" value="Exo/Archaeosortase_dom"/>
</dbReference>
<dbReference type="eggNOG" id="COG1269">
    <property type="taxonomic scope" value="Bacteria"/>
</dbReference>
<dbReference type="Proteomes" id="UP000019151">
    <property type="component" value="Chromosome"/>
</dbReference>
<comment type="subcellular location">
    <subcellularLocation>
        <location evidence="1">Cell membrane</location>
        <topology evidence="1">Multi-pass membrane protein</topology>
    </subcellularLocation>
</comment>
<dbReference type="HOGENOM" id="CLU_065975_0_0_0"/>
<feature type="transmembrane region" description="Helical" evidence="9">
    <location>
        <begin position="133"/>
        <end position="150"/>
    </location>
</feature>
<evidence type="ECO:0000256" key="6">
    <source>
        <dbReference type="ARBA" id="ARBA00022989"/>
    </source>
</evidence>
<feature type="transmembrane region" description="Helical" evidence="9">
    <location>
        <begin position="156"/>
        <end position="176"/>
    </location>
</feature>
<dbReference type="InterPro" id="IPR019127">
    <property type="entry name" value="Exosortase"/>
</dbReference>
<feature type="region of interest" description="Disordered" evidence="8">
    <location>
        <begin position="1"/>
        <end position="63"/>
    </location>
</feature>
<keyword evidence="5" id="KW-0378">Hydrolase</keyword>
<dbReference type="KEGG" id="gba:J421_2477"/>
<dbReference type="STRING" id="861299.J421_2477"/>
<evidence type="ECO:0000256" key="9">
    <source>
        <dbReference type="SAM" id="Phobius"/>
    </source>
</evidence>
<keyword evidence="6 9" id="KW-1133">Transmembrane helix</keyword>
<feature type="transmembrane region" description="Helical" evidence="9">
    <location>
        <begin position="183"/>
        <end position="201"/>
    </location>
</feature>
<evidence type="ECO:0000256" key="7">
    <source>
        <dbReference type="ARBA" id="ARBA00023136"/>
    </source>
</evidence>
<feature type="transmembrane region" description="Helical" evidence="9">
    <location>
        <begin position="275"/>
        <end position="303"/>
    </location>
</feature>
<evidence type="ECO:0000313" key="10">
    <source>
        <dbReference type="EMBL" id="AHG90014.1"/>
    </source>
</evidence>
<evidence type="ECO:0000256" key="4">
    <source>
        <dbReference type="ARBA" id="ARBA00022692"/>
    </source>
</evidence>
<name>W0RFX3_9BACT</name>
<feature type="transmembrane region" description="Helical" evidence="9">
    <location>
        <begin position="101"/>
        <end position="121"/>
    </location>
</feature>
<dbReference type="GO" id="GO:0006508">
    <property type="term" value="P:proteolysis"/>
    <property type="evidence" value="ECO:0007669"/>
    <property type="project" value="UniProtKB-KW"/>
</dbReference>
<dbReference type="GO" id="GO:0005886">
    <property type="term" value="C:plasma membrane"/>
    <property type="evidence" value="ECO:0007669"/>
    <property type="project" value="UniProtKB-SubCell"/>
</dbReference>
<evidence type="ECO:0000313" key="11">
    <source>
        <dbReference type="Proteomes" id="UP000019151"/>
    </source>
</evidence>
<evidence type="ECO:0000256" key="2">
    <source>
        <dbReference type="ARBA" id="ARBA00022475"/>
    </source>
</evidence>
<evidence type="ECO:0000256" key="5">
    <source>
        <dbReference type="ARBA" id="ARBA00022801"/>
    </source>
</evidence>
<dbReference type="NCBIfam" id="TIGR04178">
    <property type="entry name" value="exo_archaeo"/>
    <property type="match status" value="1"/>
</dbReference>
<dbReference type="InterPro" id="IPR013426">
    <property type="entry name" value="EpsH-like"/>
</dbReference>
<feature type="transmembrane region" description="Helical" evidence="9">
    <location>
        <begin position="72"/>
        <end position="89"/>
    </location>
</feature>
<proteinExistence type="predicted"/>
<dbReference type="Pfam" id="PF09721">
    <property type="entry name" value="Exosortase_EpsH"/>
    <property type="match status" value="1"/>
</dbReference>
<feature type="transmembrane region" description="Helical" evidence="9">
    <location>
        <begin position="318"/>
        <end position="338"/>
    </location>
</feature>